<dbReference type="EMBL" id="CAJPDS010000154">
    <property type="protein sequence ID" value="CAF9940455.1"/>
    <property type="molecule type" value="Genomic_DNA"/>
</dbReference>
<dbReference type="Pfam" id="PF24883">
    <property type="entry name" value="NPHP3_N"/>
    <property type="match status" value="1"/>
</dbReference>
<accession>A0A8H3J4C8</accession>
<dbReference type="InterPro" id="IPR036770">
    <property type="entry name" value="Ankyrin_rpt-contain_sf"/>
</dbReference>
<dbReference type="SMART" id="SM00248">
    <property type="entry name" value="ANK"/>
    <property type="match status" value="30"/>
</dbReference>
<evidence type="ECO:0000313" key="6">
    <source>
        <dbReference type="EMBL" id="CAF9940455.1"/>
    </source>
</evidence>
<dbReference type="PANTHER" id="PTHR24198">
    <property type="entry name" value="ANKYRIN REPEAT AND PROTEIN KINASE DOMAIN-CONTAINING PROTEIN"/>
    <property type="match status" value="1"/>
</dbReference>
<dbReference type="Gene3D" id="1.25.40.20">
    <property type="entry name" value="Ankyrin repeat-containing domain"/>
    <property type="match status" value="8"/>
</dbReference>
<sequence>MTASTSAAGMRLSLWDQAFDSLEISLKDSLRSTRTHRRDILEAVLKEIEVQRNLAVRKRWKFKKPNGDTVVVRDVLEKIARWINRFKETGDVIAQYDSAHLALPWAAFRFLLQISVSEVQIFGAMTDDLETIARITTRYRQFERLYLRGTKNDLELMLEQALIRLYADILTHLAHVVRFFREKFIVRLIKSPFRTADEKQMQQVKAQEAEVLKIAQLTDTDKLLKLEAAVTRLSVQANMYSQSLSEQKYSKFLEWLSVLPYQNYHQFVSQSRLTHVGRWLLNNRDYVDWQTSSSSSILLVHGITGSGKSMLCSMIVDSLLLAAKTDPSAASFGYIYCANPDFEKPRRSSAAVMRSVLGQLALDRTGGRTIKGFLYSEYERQIATASVDGLDLPKLNTQDCTRLVLELAEQDPLTIIIDAIDTVEESERYILAFALKEIALKADNVVKIMVTSRSCNCAALEPTVNMQIQITSHETQRDMESFVNHHIDTVLNNKMLLGGRVSPALRIMLVEALLDGAGEMFLWVKLQIERLCRVKVENDVMITLENTLPEDLDQLYQESLNHIFKSGMTARDAAVRIFSWILHMREPLTPSALLSAVSIGQKSTIQLSDLMALCANFVVLDRPCNVMRFAHQSVKDFLERHDTFTGAVAHNILASTCIEVCSRGLISSRSLQTPSDDFYVYAAVYWPIHSNMAESMASNKDVVNTLTSFIFDEDFDTTLSFASWLERRGEIVSILSNDHDMKVLLDAIADGDAGPLFLASVFGLTNLLRVMLEHVAGLNVNERNKHGHTPTYLAAAFGHSASLSMLIDHGADVNIQCGKYGSPLHAACFAGQLEAVKTLLKLDAQISCGDVFDDAFQAACRGGREGVALFLIDSDSIVKSEDDYEKVLEGAARAGFVGVVEKLHEPEFLHFNNSKPERVKKKTKKAIQGGQLGVIRQFLDQQAERRDVLPQDAVALATLYNHKILVEFLLDEGMSVEAEGTFGTPLRTACLLNYQPIARLLLHRGAAIDACGTFGDALQAAAMKGHTMVVRYIIEEGANVNQQNGFYGTALQAAAYHGQHHAVELLLDAGANVHAKGYSKDALHAAAEGGHQDVIMLMLRKGYKYYHPLPPIRASMAPPSPYKALMRDASLGQNPGPNRQEQSFRAPKAISIKEAKPIAELEAIFRVAEQGSKVAREYPQETPATGYRPQAHGRENFPLEAAASAGHEECVKVLLENREVLGIPENETSLAIKLATSNGYWSVVQLILDDVAKRNSVTPYIKSILEIERQRQQSPIVGLALTQASKYCSADEIVEIKQNLVAAVHENPCDLEVNQETLIMDFEKSCKNGDIQVINAILASEHHEILSPREIDAGLQLCVLNGHATVVQLLCESPLLKERLPLSGEEAFVVAAGNGSVDLMRLLTSYWTAELTMSNSVAVIRALVVASGNGHIDAVRYLVQDISADINIPADDKPVGPGLNKSEWATSSLRMTPNDFKSQSPAREEEPTVVPVISPLQAALRSFSRFNPSRNPFSTMSLWSKNEPRKAGRSQHEEVIVFLLSHDSKLSDLGDQNFNPLQMAVEFCPNYIVEKLVSAGIDVNATLNGKGALFTAAGRELSSATIVRRLLAIGATIPEKVEEQEELLNQALRYFEGDTRREYFYHITDDSDGHFLEAPSLEYVFKEGSGAVLYDLLHLMPQIIATDVQWNLVFQMAALLNNQLFVDLLLSRGADVNGLGYYYGTPLEAAAHCGHTGLVHKLLDAGAKVNVISGRWQTALRAAIIGCHEAIVEILLNHGADMELRIPLQRLYMDDTTKASNNALQLGVQTGNLSIVKTLLRHGANAAHDEAETLHPLILASKQGNLAMVKVLLDAGAPLNVHGKKPNPHMLIETEDASPMHAAIARGHLDVFELLLSQGADIENDVEYARTPLRVAASKCRADMVRTLLSAGASATDSVALYDAVREKSIEIAKELLAAGSTAEPVLALACRQGFLPMIELLLEEVYSGENPDTVIDEVFAIPELDGAVFRLLLDYAQPTMRRFVQICAACSVELVEIMLNKKGIDVNGQAEMDGDYPLQVAALHLRAEVAQLFLVSRAEVNCKSAKHGTPLMTALEACAASMLWSIKSDRANGLVEQLNLPKPRWFYAHNPSKFQQISDCEHIAQLLVHHGANISDDTRPFGSPMHLACLLGSKRLIELLLEKGADLGTTAGYFEKTIFAAIQGRHPDIVELLLQKAPLTRHIHPDFATPLHFACAKGQSKIVRKLLEHGADATVLDTKGWTPLTVALEEKRQSGGSLNRSYADGHPEGPLDAVLELANPLRVLNEDILIAIALGYKETEKTTTSLLEVDKDLIVSEATICHVLKQNYPTVHNQIIQLLMQRNGGIGVTAEMLTAVRTYYNLQELLKHRPVTRITREILLSQKEPSCLKLLVEIDTESPVTEEIIFRALEIGTVTDRGHMSREQLGREVLDVLLDHNPNIAVSDEMLQAARCAADMKVLLNHLNPDARVSTDVVAAVSELKQQSEANPMMRLLLEFDPSIKLDPNLVLKMMILPEAIDTLDMLLERDPSLPVTEEIFLRIFDATSMRDSWTRTQLADLMDKYEKRLVFTDRLREVIDRVYQSKDQAARKKRFYALTNA</sequence>
<keyword evidence="1" id="KW-0677">Repeat</keyword>
<organism evidence="6 7">
    <name type="scientific">Heterodermia speciosa</name>
    <dbReference type="NCBI Taxonomy" id="116794"/>
    <lineage>
        <taxon>Eukaryota</taxon>
        <taxon>Fungi</taxon>
        <taxon>Dikarya</taxon>
        <taxon>Ascomycota</taxon>
        <taxon>Pezizomycotina</taxon>
        <taxon>Lecanoromycetes</taxon>
        <taxon>OSLEUM clade</taxon>
        <taxon>Lecanoromycetidae</taxon>
        <taxon>Caliciales</taxon>
        <taxon>Physciaceae</taxon>
        <taxon>Heterodermia</taxon>
    </lineage>
</organism>
<dbReference type="PROSITE" id="PS50088">
    <property type="entry name" value="ANK_REPEAT"/>
    <property type="match status" value="11"/>
</dbReference>
<dbReference type="OrthoDB" id="7464126at2759"/>
<feature type="repeat" description="ANK" evidence="3">
    <location>
        <begin position="1049"/>
        <end position="1078"/>
    </location>
</feature>
<evidence type="ECO:0000313" key="7">
    <source>
        <dbReference type="Proteomes" id="UP000664521"/>
    </source>
</evidence>
<dbReference type="InterPro" id="IPR056884">
    <property type="entry name" value="NPHP3-like_N"/>
</dbReference>
<evidence type="ECO:0000259" key="5">
    <source>
        <dbReference type="Pfam" id="PF24883"/>
    </source>
</evidence>
<feature type="repeat" description="ANK" evidence="3">
    <location>
        <begin position="819"/>
        <end position="851"/>
    </location>
</feature>
<evidence type="ECO:0000259" key="4">
    <source>
        <dbReference type="Pfam" id="PF24809"/>
    </source>
</evidence>
<feature type="domain" description="Nephrocystin 3-like N-terminal" evidence="5">
    <location>
        <begin position="277"/>
        <end position="453"/>
    </location>
</feature>
<dbReference type="PANTHER" id="PTHR24198:SF165">
    <property type="entry name" value="ANKYRIN REPEAT-CONTAINING PROTEIN-RELATED"/>
    <property type="match status" value="1"/>
</dbReference>
<feature type="domain" description="DUF7708" evidence="4">
    <location>
        <begin position="75"/>
        <end position="218"/>
    </location>
</feature>
<gene>
    <name evidence="6" type="ORF">HETSPECPRED_002419</name>
</gene>
<evidence type="ECO:0000256" key="3">
    <source>
        <dbReference type="PROSITE-ProRule" id="PRU00023"/>
    </source>
</evidence>
<dbReference type="Proteomes" id="UP000664521">
    <property type="component" value="Unassembled WGS sequence"/>
</dbReference>
<feature type="repeat" description="ANK" evidence="3">
    <location>
        <begin position="1017"/>
        <end position="1045"/>
    </location>
</feature>
<protein>
    <submittedName>
        <fullName evidence="6">Uncharacterized protein</fullName>
    </submittedName>
</protein>
<dbReference type="InterPro" id="IPR002110">
    <property type="entry name" value="Ankyrin_rpt"/>
</dbReference>
<feature type="repeat" description="ANK" evidence="3">
    <location>
        <begin position="2223"/>
        <end position="2255"/>
    </location>
</feature>
<dbReference type="Gene3D" id="3.40.50.300">
    <property type="entry name" value="P-loop containing nucleotide triphosphate hydrolases"/>
    <property type="match status" value="1"/>
</dbReference>
<feature type="repeat" description="ANK" evidence="3">
    <location>
        <begin position="1795"/>
        <end position="1827"/>
    </location>
</feature>
<name>A0A8H3J4C8_9LECA</name>
<comment type="caution">
    <text evidence="6">The sequence shown here is derived from an EMBL/GenBank/DDBJ whole genome shotgun (WGS) entry which is preliminary data.</text>
</comment>
<feature type="repeat" description="ANK" evidence="3">
    <location>
        <begin position="2160"/>
        <end position="2189"/>
    </location>
</feature>
<evidence type="ECO:0000256" key="2">
    <source>
        <dbReference type="ARBA" id="ARBA00023043"/>
    </source>
</evidence>
<feature type="repeat" description="ANK" evidence="3">
    <location>
        <begin position="1871"/>
        <end position="1903"/>
    </location>
</feature>
<dbReference type="Pfam" id="PF24809">
    <property type="entry name" value="DUF7708"/>
    <property type="match status" value="1"/>
</dbReference>
<reference evidence="6" key="1">
    <citation type="submission" date="2021-03" db="EMBL/GenBank/DDBJ databases">
        <authorList>
            <person name="Tagirdzhanova G."/>
        </authorList>
    </citation>
    <scope>NUCLEOTIDE SEQUENCE</scope>
</reference>
<feature type="repeat" description="ANK" evidence="3">
    <location>
        <begin position="786"/>
        <end position="818"/>
    </location>
</feature>
<dbReference type="Pfam" id="PF00023">
    <property type="entry name" value="Ank"/>
    <property type="match status" value="1"/>
</dbReference>
<dbReference type="InterPro" id="IPR056125">
    <property type="entry name" value="DUF7708"/>
</dbReference>
<feature type="repeat" description="ANK" evidence="3">
    <location>
        <begin position="1904"/>
        <end position="1930"/>
    </location>
</feature>
<dbReference type="SUPFAM" id="SSF48403">
    <property type="entry name" value="Ankyrin repeat"/>
    <property type="match status" value="5"/>
</dbReference>
<keyword evidence="7" id="KW-1185">Reference proteome</keyword>
<dbReference type="Pfam" id="PF12796">
    <property type="entry name" value="Ank_2"/>
    <property type="match status" value="7"/>
</dbReference>
<evidence type="ECO:0000256" key="1">
    <source>
        <dbReference type="ARBA" id="ARBA00022737"/>
    </source>
</evidence>
<dbReference type="InterPro" id="IPR027417">
    <property type="entry name" value="P-loop_NTPase"/>
</dbReference>
<dbReference type="PROSITE" id="PS50297">
    <property type="entry name" value="ANK_REP_REGION"/>
    <property type="match status" value="10"/>
</dbReference>
<keyword evidence="2 3" id="KW-0040">ANK repeat</keyword>
<feature type="repeat" description="ANK" evidence="3">
    <location>
        <begin position="1718"/>
        <end position="1750"/>
    </location>
</feature>
<feature type="repeat" description="ANK" evidence="3">
    <location>
        <begin position="1828"/>
        <end position="1860"/>
    </location>
</feature>
<proteinExistence type="predicted"/>
<dbReference type="SUPFAM" id="SSF52540">
    <property type="entry name" value="P-loop containing nucleoside triphosphate hydrolases"/>
    <property type="match status" value="1"/>
</dbReference>